<dbReference type="PANTHER" id="PTHR46177">
    <property type="entry name" value="INTEGRASE CATALYTIC DOMAIN-CONTAINING PROTEIN"/>
    <property type="match status" value="1"/>
</dbReference>
<dbReference type="Gene3D" id="3.30.420.10">
    <property type="entry name" value="Ribonuclease H-like superfamily/Ribonuclease H"/>
    <property type="match status" value="1"/>
</dbReference>
<evidence type="ECO:0000259" key="1">
    <source>
        <dbReference type="Pfam" id="PF24764"/>
    </source>
</evidence>
<feature type="domain" description="Integrase core" evidence="1">
    <location>
        <begin position="140"/>
        <end position="259"/>
    </location>
</feature>
<dbReference type="EnsemblMetazoa" id="CLYHEMT015030.1">
    <property type="protein sequence ID" value="CLYHEMP015030.1"/>
    <property type="gene ID" value="CLYHEMG015030"/>
</dbReference>
<evidence type="ECO:0000313" key="2">
    <source>
        <dbReference type="EnsemblMetazoa" id="CLYHEMP015030.1"/>
    </source>
</evidence>
<dbReference type="GO" id="GO:0003676">
    <property type="term" value="F:nucleic acid binding"/>
    <property type="evidence" value="ECO:0007669"/>
    <property type="project" value="InterPro"/>
</dbReference>
<dbReference type="InterPro" id="IPR012337">
    <property type="entry name" value="RNaseH-like_sf"/>
</dbReference>
<dbReference type="Pfam" id="PF24764">
    <property type="entry name" value="rva_4"/>
    <property type="match status" value="1"/>
</dbReference>
<evidence type="ECO:0000313" key="3">
    <source>
        <dbReference type="Proteomes" id="UP000594262"/>
    </source>
</evidence>
<dbReference type="PANTHER" id="PTHR46177:SF1">
    <property type="entry name" value="INTEGRASE CATALYTIC DOMAIN-CONTAINING PROTEIN"/>
    <property type="match status" value="1"/>
</dbReference>
<keyword evidence="3" id="KW-1185">Reference proteome</keyword>
<dbReference type="Proteomes" id="UP000594262">
    <property type="component" value="Unplaced"/>
</dbReference>
<organism evidence="2 3">
    <name type="scientific">Clytia hemisphaerica</name>
    <dbReference type="NCBI Taxonomy" id="252671"/>
    <lineage>
        <taxon>Eukaryota</taxon>
        <taxon>Metazoa</taxon>
        <taxon>Cnidaria</taxon>
        <taxon>Hydrozoa</taxon>
        <taxon>Hydroidolina</taxon>
        <taxon>Leptothecata</taxon>
        <taxon>Obeliida</taxon>
        <taxon>Clytiidae</taxon>
        <taxon>Clytia</taxon>
    </lineage>
</organism>
<proteinExistence type="predicted"/>
<dbReference type="AlphaFoldDB" id="A0A7M5WYA2"/>
<dbReference type="SUPFAM" id="SSF53098">
    <property type="entry name" value="Ribonuclease H-like"/>
    <property type="match status" value="1"/>
</dbReference>
<accession>A0A7M5WYA2</accession>
<dbReference type="InterPro" id="IPR058913">
    <property type="entry name" value="Integrase_dom_put"/>
</dbReference>
<sequence>MRRMDIHQQKQCEQIFIDSKMDRREDEIKRMFLQNYSYQEMLWTLEDKQGIQITIRTLHRILRNLGLYRRKRKDTINIIFETVAKELRSSKKCLGYRMMHKVLRSKGLTVDRETVRLILKQLDPEGVENRAQHRLHRRLYRSVGPNYTWHLDGYDKIKPFGFPIHACIDGYSRKILWLRVSETNNDPKVTASFYVDCIKETKFVPRLIRTDRGTENVNICGIQRFFRRSHNDSFAGQRSFQYGTSTANQRIEAWWSQLKRGFSHW</sequence>
<protein>
    <recommendedName>
        <fullName evidence="1">Integrase core domain-containing protein</fullName>
    </recommendedName>
</protein>
<dbReference type="OrthoDB" id="5985220at2759"/>
<reference evidence="2" key="1">
    <citation type="submission" date="2021-01" db="UniProtKB">
        <authorList>
            <consortium name="EnsemblMetazoa"/>
        </authorList>
    </citation>
    <scope>IDENTIFICATION</scope>
</reference>
<name>A0A7M5WYA2_9CNID</name>
<dbReference type="InterPro" id="IPR036397">
    <property type="entry name" value="RNaseH_sf"/>
</dbReference>